<accession>A0A4Z0BMN5</accession>
<dbReference type="EMBL" id="SMLL01000004">
    <property type="protein sequence ID" value="TFY99679.1"/>
    <property type="molecule type" value="Genomic_DNA"/>
</dbReference>
<evidence type="ECO:0000313" key="3">
    <source>
        <dbReference type="EMBL" id="TFY99679.1"/>
    </source>
</evidence>
<feature type="domain" description="Glycosyl transferase family 1" evidence="1">
    <location>
        <begin position="299"/>
        <end position="429"/>
    </location>
</feature>
<evidence type="ECO:0000259" key="1">
    <source>
        <dbReference type="Pfam" id="PF00534"/>
    </source>
</evidence>
<evidence type="ECO:0000313" key="4">
    <source>
        <dbReference type="Proteomes" id="UP000297564"/>
    </source>
</evidence>
<dbReference type="AlphaFoldDB" id="A0A4Z0BMN5"/>
<evidence type="ECO:0000259" key="2">
    <source>
        <dbReference type="Pfam" id="PF13439"/>
    </source>
</evidence>
<sequence length="476" mass="51965">MGFASPEVVTGGFPLAAHVKRVLVVSSMYPTAEHPAGGIFVHEQVKALRRQGLDARVVTGRPAWMSGRHPRTALRLLRDCVRAPWLGWDHHEGVPVARFPYPVGAFSRPWLYPWFYAAALRRWLPGVEDGFPYELVHTHTAFVDGRAGIAAARHRGVPMVLTEHTGPLRAITADWRWRLHTQAGIDGADRLIAVSQALRRDMLDQLRIPDSKRPWVVPNGVDTEFFDPARPPRSEAHPIASTEVVALFERLAQGFESHHGEPLSGSAVARELRAALAGSGLVPESPPDPWRAADVVHALWVGHHVDVKRVDRLLDAFAIASRHRPQLRLTLLGSGPLEATHRQRAQALGIAGAVRFLPAADREGVRQALASADFLVLPSETETFGVVVIEALAMGRPVLATACGGPEDILCDERLGVLMGNNLEDIALGLQRMAGGAPNFSSQQIRRLAVERFDFAGLAQRLGAIYDELAGAVRKA</sequence>
<dbReference type="GO" id="GO:0016757">
    <property type="term" value="F:glycosyltransferase activity"/>
    <property type="evidence" value="ECO:0007669"/>
    <property type="project" value="InterPro"/>
</dbReference>
<dbReference type="InterPro" id="IPR028098">
    <property type="entry name" value="Glyco_trans_4-like_N"/>
</dbReference>
<protein>
    <submittedName>
        <fullName evidence="3">Glycosyltransferase family 4 protein</fullName>
    </submittedName>
</protein>
<dbReference type="PANTHER" id="PTHR45947:SF13">
    <property type="entry name" value="TRANSFERASE"/>
    <property type="match status" value="1"/>
</dbReference>
<dbReference type="InterPro" id="IPR001296">
    <property type="entry name" value="Glyco_trans_1"/>
</dbReference>
<dbReference type="OrthoDB" id="9802525at2"/>
<name>A0A4Z0BMN5_9BURK</name>
<proteinExistence type="predicted"/>
<dbReference type="InterPro" id="IPR050194">
    <property type="entry name" value="Glycosyltransferase_grp1"/>
</dbReference>
<organism evidence="3 4">
    <name type="scientific">Ramlibacter rhizophilus</name>
    <dbReference type="NCBI Taxonomy" id="1781167"/>
    <lineage>
        <taxon>Bacteria</taxon>
        <taxon>Pseudomonadati</taxon>
        <taxon>Pseudomonadota</taxon>
        <taxon>Betaproteobacteria</taxon>
        <taxon>Burkholderiales</taxon>
        <taxon>Comamonadaceae</taxon>
        <taxon>Ramlibacter</taxon>
    </lineage>
</organism>
<keyword evidence="4" id="KW-1185">Reference proteome</keyword>
<comment type="caution">
    <text evidence="3">The sequence shown here is derived from an EMBL/GenBank/DDBJ whole genome shotgun (WGS) entry which is preliminary data.</text>
</comment>
<feature type="domain" description="Glycosyltransferase subfamily 4-like N-terminal" evidence="2">
    <location>
        <begin position="39"/>
        <end position="224"/>
    </location>
</feature>
<dbReference type="Proteomes" id="UP000297564">
    <property type="component" value="Unassembled WGS sequence"/>
</dbReference>
<reference evidence="3 4" key="1">
    <citation type="submission" date="2019-03" db="EMBL/GenBank/DDBJ databases">
        <title>Ramlibacter rhizophilus CCTCC AB2015357, whole genome shotgun sequence.</title>
        <authorList>
            <person name="Zhang X."/>
            <person name="Feng G."/>
            <person name="Zhu H."/>
        </authorList>
    </citation>
    <scope>NUCLEOTIDE SEQUENCE [LARGE SCALE GENOMIC DNA]</scope>
    <source>
        <strain evidence="3 4">CCTCC AB2015357</strain>
    </source>
</reference>
<keyword evidence="3" id="KW-0808">Transferase</keyword>
<dbReference type="SUPFAM" id="SSF53756">
    <property type="entry name" value="UDP-Glycosyltransferase/glycogen phosphorylase"/>
    <property type="match status" value="1"/>
</dbReference>
<dbReference type="Gene3D" id="3.40.50.2000">
    <property type="entry name" value="Glycogen Phosphorylase B"/>
    <property type="match status" value="2"/>
</dbReference>
<gene>
    <name evidence="3" type="ORF">EZ242_11065</name>
</gene>
<dbReference type="PANTHER" id="PTHR45947">
    <property type="entry name" value="SULFOQUINOVOSYL TRANSFERASE SQD2"/>
    <property type="match status" value="1"/>
</dbReference>
<dbReference type="Pfam" id="PF13439">
    <property type="entry name" value="Glyco_transf_4"/>
    <property type="match status" value="1"/>
</dbReference>
<dbReference type="Pfam" id="PF00534">
    <property type="entry name" value="Glycos_transf_1"/>
    <property type="match status" value="1"/>
</dbReference>